<proteinExistence type="predicted"/>
<keyword evidence="3" id="KW-1185">Reference proteome</keyword>
<keyword evidence="1" id="KW-0812">Transmembrane</keyword>
<evidence type="ECO:0000256" key="1">
    <source>
        <dbReference type="SAM" id="Phobius"/>
    </source>
</evidence>
<feature type="transmembrane region" description="Helical" evidence="1">
    <location>
        <begin position="53"/>
        <end position="77"/>
    </location>
</feature>
<feature type="transmembrane region" description="Helical" evidence="1">
    <location>
        <begin position="21"/>
        <end position="41"/>
    </location>
</feature>
<feature type="transmembrane region" description="Helical" evidence="1">
    <location>
        <begin position="98"/>
        <end position="123"/>
    </location>
</feature>
<feature type="transmembrane region" description="Helical" evidence="1">
    <location>
        <begin position="135"/>
        <end position="159"/>
    </location>
</feature>
<feature type="transmembrane region" description="Helical" evidence="1">
    <location>
        <begin position="166"/>
        <end position="184"/>
    </location>
</feature>
<dbReference type="Proteomes" id="UP001529369">
    <property type="component" value="Unassembled WGS sequence"/>
</dbReference>
<dbReference type="PANTHER" id="PTHR43471">
    <property type="entry name" value="ABC TRANSPORTER PERMEASE"/>
    <property type="match status" value="1"/>
</dbReference>
<feature type="transmembrane region" description="Helical" evidence="1">
    <location>
        <begin position="227"/>
        <end position="245"/>
    </location>
</feature>
<sequence>MTAAGQIARKEAGELLLDLRGQAWLLAMACALSAFSLLLVGSAELSLLDNAQVVYDMAGIATALGALLALVVGVDGIGGERERGSLVPLLLTPASRGAILLGQIGGVAMAWAAMLALAVPFLWAVGSTGQNLWDGMAVLVLLGTPVVLGFGLFGLGLGARLGSTRAALLAGLIGLLVAASPLLIGPSLRQSALGGMFDAVNPFSAAVNGYDLVIIDSQGLLSQWMSLAHTLAWLALMLWFAHAAFRRVRR</sequence>
<reference evidence="3" key="1">
    <citation type="journal article" date="2019" name="Int. J. Syst. Evol. Microbiol.">
        <title>The Global Catalogue of Microorganisms (GCM) 10K type strain sequencing project: providing services to taxonomists for standard genome sequencing and annotation.</title>
        <authorList>
            <consortium name="The Broad Institute Genomics Platform"/>
            <consortium name="The Broad Institute Genome Sequencing Center for Infectious Disease"/>
            <person name="Wu L."/>
            <person name="Ma J."/>
        </authorList>
    </citation>
    <scope>NUCLEOTIDE SEQUENCE [LARGE SCALE GENOMIC DNA]</scope>
    <source>
        <strain evidence="3">CECT 7131</strain>
    </source>
</reference>
<protein>
    <submittedName>
        <fullName evidence="2">ABC transporter permease subunit</fullName>
    </submittedName>
</protein>
<dbReference type="EMBL" id="JAUFPN010000006">
    <property type="protein sequence ID" value="MDN3562920.1"/>
    <property type="molecule type" value="Genomic_DNA"/>
</dbReference>
<dbReference type="PANTHER" id="PTHR43471:SF3">
    <property type="entry name" value="ABC TRANSPORTER PERMEASE PROTEIN NATB"/>
    <property type="match status" value="1"/>
</dbReference>
<evidence type="ECO:0000313" key="2">
    <source>
        <dbReference type="EMBL" id="MDN3562920.1"/>
    </source>
</evidence>
<keyword evidence="1" id="KW-0472">Membrane</keyword>
<gene>
    <name evidence="2" type="ORF">QWZ14_00800</name>
</gene>
<comment type="caution">
    <text evidence="2">The sequence shown here is derived from an EMBL/GenBank/DDBJ whole genome shotgun (WGS) entry which is preliminary data.</text>
</comment>
<dbReference type="RefSeq" id="WP_290314642.1">
    <property type="nucleotide sequence ID" value="NZ_JAUFPN010000006.1"/>
</dbReference>
<accession>A0ABT7ZZM3</accession>
<keyword evidence="1" id="KW-1133">Transmembrane helix</keyword>
<evidence type="ECO:0000313" key="3">
    <source>
        <dbReference type="Proteomes" id="UP001529369"/>
    </source>
</evidence>
<name>A0ABT7ZZM3_9PROT</name>
<dbReference type="Pfam" id="PF12679">
    <property type="entry name" value="ABC2_membrane_2"/>
    <property type="match status" value="1"/>
</dbReference>
<organism evidence="2 3">
    <name type="scientific">Paeniroseomonas aquatica</name>
    <dbReference type="NCBI Taxonomy" id="373043"/>
    <lineage>
        <taxon>Bacteria</taxon>
        <taxon>Pseudomonadati</taxon>
        <taxon>Pseudomonadota</taxon>
        <taxon>Alphaproteobacteria</taxon>
        <taxon>Acetobacterales</taxon>
        <taxon>Acetobacteraceae</taxon>
        <taxon>Paeniroseomonas</taxon>
    </lineage>
</organism>